<feature type="chain" id="PRO_5047063974" evidence="2">
    <location>
        <begin position="19"/>
        <end position="1000"/>
    </location>
</feature>
<gene>
    <name evidence="3" type="ORF">V6255_00290</name>
</gene>
<dbReference type="PROSITE" id="PS51257">
    <property type="entry name" value="PROKAR_LIPOPROTEIN"/>
    <property type="match status" value="1"/>
</dbReference>
<reference evidence="3 4" key="1">
    <citation type="submission" date="2024-02" db="EMBL/GenBank/DDBJ databases">
        <title>Bacteria isolated from the canopy kelp, Nereocystis luetkeana.</title>
        <authorList>
            <person name="Pfister C.A."/>
            <person name="Younker I.T."/>
            <person name="Light S.H."/>
        </authorList>
    </citation>
    <scope>NUCLEOTIDE SEQUENCE [LARGE SCALE GENOMIC DNA]</scope>
    <source>
        <strain evidence="3 4">TI.2.07</strain>
    </source>
</reference>
<dbReference type="Proteomes" id="UP001366060">
    <property type="component" value="Unassembled WGS sequence"/>
</dbReference>
<feature type="signal peptide" evidence="2">
    <location>
        <begin position="1"/>
        <end position="18"/>
    </location>
</feature>
<evidence type="ECO:0000313" key="3">
    <source>
        <dbReference type="EMBL" id="MEL0657561.1"/>
    </source>
</evidence>
<sequence>MKWYQILCVALLSSVLFACGGGSGGGLSFNEGSTDSADSTDGTDDSTDSTESPDDTDDSTDSVDVEGVTLSISLLTCPTDLGAQSSDISLCTETTEISESEPGYITVSFSLDGETVSNGREAIYVETTKGTFEIDSTLTDENTGIAYFKLNAGDDLGVGIITFTSDAYDGSLSSTLTFLAVSEPVNTDELQLSASLFTCPSGWNSNSDDISLCETATEIAESDTGIISVTLYLEDEAIVGSRQAIYAETNKGTFEVDSTLTDEITGTAYFELNADTVLGVGIATITTDAFGGDASTEVIFEVIESDVLVVEDEEVKLSALLYSCPSNWSKNDGTDSCATVSNFSAVEEGVVSVILTQGGETVTDNQQIITASSTLGEFSTSTALTNTDGIAYFTISASDAVGAGRITVTTDAFDVDTSTTLNFEIVEANFTMTIANLLNDELLAQSATTLITVNLTLDGEAYTTPVDVSFSSICAIAGTSSLDDTVTTTNGTAQATYQAAGCVGEDTITASIDINDLSMSTTINIASSDADSIRFISATPTDIAIAGTGGSGRQETSTVLFKVVDINGVASSLQDVTFAFESAPVGTTLSSETGTTDDNGEVSVVVKSGKIAGTVRVKVEIENEDFVVSSISDQLSISTGLPDQDSFSFSLEDHSPESLNIDGVTVSASVLLADRFNNAVPDGTTIFFDTEGGAIRDAETGTIGSCITSGSGCSINWVSQNPRPEGNTLTSFNSLNQCGYYEFAPSSNNNTGPCITDDDGDGIVGMGSPWGGRVTMTAYTEGEENFIDNDGDGWFNLANGDAFVATTDLGEVFFDYNEDSQHTVNEEEYRDIDGSGNYTDGNGIYNGLLCSDESKELGNCSTDLVNVHDQQILIMASSDQYIRVQHDSADIGEVDLAPNDEGTGEDVILESYKVKAYFADIYNNRPPTGTTISVSTENGELSGQTSWVLGSSSAIGPYSIEFTLVQEESPNDKTFGTLSIELATPEGGTLTFEMDVRDAG</sequence>
<feature type="compositionally biased region" description="Acidic residues" evidence="1">
    <location>
        <begin position="41"/>
        <end position="63"/>
    </location>
</feature>
<accession>A0ABU9H7F5</accession>
<evidence type="ECO:0000313" key="4">
    <source>
        <dbReference type="Proteomes" id="UP001366060"/>
    </source>
</evidence>
<comment type="caution">
    <text evidence="3">The sequence shown here is derived from an EMBL/GenBank/DDBJ whole genome shotgun (WGS) entry which is preliminary data.</text>
</comment>
<keyword evidence="4" id="KW-1185">Reference proteome</keyword>
<evidence type="ECO:0000256" key="2">
    <source>
        <dbReference type="SAM" id="SignalP"/>
    </source>
</evidence>
<dbReference type="EMBL" id="JBAKBA010000001">
    <property type="protein sequence ID" value="MEL0657561.1"/>
    <property type="molecule type" value="Genomic_DNA"/>
</dbReference>
<keyword evidence="2" id="KW-0732">Signal</keyword>
<feature type="region of interest" description="Disordered" evidence="1">
    <location>
        <begin position="30"/>
        <end position="63"/>
    </location>
</feature>
<dbReference type="InterPro" id="IPR008964">
    <property type="entry name" value="Invasin/intimin_cell_adhesion"/>
</dbReference>
<feature type="compositionally biased region" description="Low complexity" evidence="1">
    <location>
        <begin position="30"/>
        <end position="40"/>
    </location>
</feature>
<dbReference type="SUPFAM" id="SSF49373">
    <property type="entry name" value="Invasin/intimin cell-adhesion fragments"/>
    <property type="match status" value="2"/>
</dbReference>
<evidence type="ECO:0000256" key="1">
    <source>
        <dbReference type="SAM" id="MobiDB-lite"/>
    </source>
</evidence>
<dbReference type="InterPro" id="IPR013783">
    <property type="entry name" value="Ig-like_fold"/>
</dbReference>
<name>A0ABU9H7F5_9GAMM</name>
<protein>
    <submittedName>
        <fullName evidence="3">Uncharacterized protein</fullName>
    </submittedName>
</protein>
<organism evidence="3 4">
    <name type="scientific">Psychromonas arctica</name>
    <dbReference type="NCBI Taxonomy" id="168275"/>
    <lineage>
        <taxon>Bacteria</taxon>
        <taxon>Pseudomonadati</taxon>
        <taxon>Pseudomonadota</taxon>
        <taxon>Gammaproteobacteria</taxon>
        <taxon>Alteromonadales</taxon>
        <taxon>Psychromonadaceae</taxon>
        <taxon>Psychromonas</taxon>
    </lineage>
</organism>
<dbReference type="RefSeq" id="WP_341626341.1">
    <property type="nucleotide sequence ID" value="NZ_JBAKBA010000001.1"/>
</dbReference>
<proteinExistence type="predicted"/>
<dbReference type="Gene3D" id="2.60.40.10">
    <property type="entry name" value="Immunoglobulins"/>
    <property type="match status" value="1"/>
</dbReference>